<evidence type="ECO:0000256" key="7">
    <source>
        <dbReference type="ARBA" id="ARBA00022833"/>
    </source>
</evidence>
<evidence type="ECO:0000313" key="13">
    <source>
        <dbReference type="EMBL" id="KAG0319478.1"/>
    </source>
</evidence>
<evidence type="ECO:0000256" key="5">
    <source>
        <dbReference type="ARBA" id="ARBA00022753"/>
    </source>
</evidence>
<dbReference type="Gene3D" id="1.20.5.1940">
    <property type="match status" value="1"/>
</dbReference>
<feature type="compositionally biased region" description="Low complexity" evidence="10">
    <location>
        <begin position="473"/>
        <end position="484"/>
    </location>
</feature>
<dbReference type="Gene3D" id="1.25.40.90">
    <property type="match status" value="1"/>
</dbReference>
<evidence type="ECO:0000259" key="11">
    <source>
        <dbReference type="PROSITE" id="PS50178"/>
    </source>
</evidence>
<evidence type="ECO:0000256" key="1">
    <source>
        <dbReference type="ARBA" id="ARBA00004125"/>
    </source>
</evidence>
<evidence type="ECO:0000313" key="14">
    <source>
        <dbReference type="Proteomes" id="UP000738325"/>
    </source>
</evidence>
<sequence>MNWAFGKSPVDDLVDKATSENLPAGTEDLALNLEICDQIRSKQVSPKDAARALKRRIGHKNPNVQLLALGLTDVCVKNGGQHFLVEVASREFVDNLTSIMKAPAGCNIEVKNKILYLIQTWGRLFRGKQGLGYVCDIYMILQHEGYEFPPMDNVGAALVETQAPPDWTDSDVCTRCRTAFTLTNRKHHCRACGATFCGQCSSKSMSLPHLGVTQEVRVCDGCWIKKKMGGKGTAVQDSFGLGGLPEIVPSMNPSSQQKPNTTTNASTSNAGAEDDDDLLKAIELSLKEANSRPGFTAPSSTRKDPEPTNRTAAPAAEEDDADLLAAIEASLRETNLNASTGTSSQPDQRPSAYAAYTYSAKTEAVAVDSGNDLSSTEKENIELFASLVDRIQMMNGDVAGNREVQALYEQISKLQTKVALSLEEADKKQREAMQFNDQVDQAVKMYDHLLQERLNSTYQRRMNANTYAYPGVQQQQQQQPQQQQHTGGSQPGFNTASSPHVYPNLTESDSRYNQYVPGAPYHQQAQPSFAPQVQPPYSYIPALPAATAPYAVSSPPAGIAGPDYATAPFASAPQPAQSLTSQPLYQPVQDPFYATAPMPSGPSAGQFHHQGFQPPVTGDLTAGQAPYAPYPGGQHLPQDVHAQAHSQAFAPAAPVVPAEEKPLIEF</sequence>
<dbReference type="SMART" id="SM00288">
    <property type="entry name" value="VHS"/>
    <property type="match status" value="1"/>
</dbReference>
<dbReference type="GO" id="GO:0035091">
    <property type="term" value="F:phosphatidylinositol binding"/>
    <property type="evidence" value="ECO:0007669"/>
    <property type="project" value="InterPro"/>
</dbReference>
<accession>A0A9P6RG79</accession>
<keyword evidence="8" id="KW-0472">Membrane</keyword>
<dbReference type="GO" id="GO:0031623">
    <property type="term" value="P:receptor internalization"/>
    <property type="evidence" value="ECO:0007669"/>
    <property type="project" value="TreeGrafter"/>
</dbReference>
<dbReference type="SUPFAM" id="SSF48464">
    <property type="entry name" value="ENTH/VHS domain"/>
    <property type="match status" value="1"/>
</dbReference>
<dbReference type="GO" id="GO:0010008">
    <property type="term" value="C:endosome membrane"/>
    <property type="evidence" value="ECO:0007669"/>
    <property type="project" value="UniProtKB-SubCell"/>
</dbReference>
<evidence type="ECO:0000256" key="3">
    <source>
        <dbReference type="ARBA" id="ARBA00017753"/>
    </source>
</evidence>
<comment type="subcellular location">
    <subcellularLocation>
        <location evidence="1 8">Endosome membrane</location>
        <topology evidence="1 8">Peripheral membrane protein</topology>
        <orientation evidence="1 8">Cytoplasmic side</orientation>
    </subcellularLocation>
</comment>
<dbReference type="Pfam" id="PF01363">
    <property type="entry name" value="FYVE"/>
    <property type="match status" value="1"/>
</dbReference>
<keyword evidence="5 8" id="KW-0967">Endosome</keyword>
<dbReference type="InterPro" id="IPR000306">
    <property type="entry name" value="Znf_FYVE"/>
</dbReference>
<feature type="domain" description="VHS" evidence="12">
    <location>
        <begin position="19"/>
        <end position="149"/>
    </location>
</feature>
<dbReference type="InterPro" id="IPR017073">
    <property type="entry name" value="HGS/VPS27"/>
</dbReference>
<comment type="function">
    <text evidence="8">Component of the ESCRT-0 complex which is the sorting receptor for ubiquitinated cargo proteins at the multivesicular body (MVB) and recruits ESCRT-I to the MVB outer membrane.</text>
</comment>
<feature type="region of interest" description="Disordered" evidence="10">
    <location>
        <begin position="245"/>
        <end position="275"/>
    </location>
</feature>
<dbReference type="InterPro" id="IPR049425">
    <property type="entry name" value="Vps27_GAT-like"/>
</dbReference>
<dbReference type="GO" id="GO:0032456">
    <property type="term" value="P:endocytic recycling"/>
    <property type="evidence" value="ECO:0007669"/>
    <property type="project" value="TreeGrafter"/>
</dbReference>
<dbReference type="OrthoDB" id="957735at2759"/>
<dbReference type="Pfam" id="PF00790">
    <property type="entry name" value="VHS"/>
    <property type="match status" value="1"/>
</dbReference>
<gene>
    <name evidence="13" type="primary">VPS27_2</name>
    <name evidence="13" type="ORF">BGZ99_005094</name>
</gene>
<dbReference type="PANTHER" id="PTHR46275">
    <property type="entry name" value="HEPATOCYTE GROWTH FACTOR-REGULATED TYROSINE KINASE SUBSTRATE"/>
    <property type="match status" value="1"/>
</dbReference>
<dbReference type="EMBL" id="JAAAIP010000322">
    <property type="protein sequence ID" value="KAG0319478.1"/>
    <property type="molecule type" value="Genomic_DNA"/>
</dbReference>
<feature type="domain" description="FYVE-type" evidence="11">
    <location>
        <begin position="167"/>
        <end position="227"/>
    </location>
</feature>
<dbReference type="AlphaFoldDB" id="A0A9P6RG79"/>
<feature type="region of interest" description="Disordered" evidence="10">
    <location>
        <begin position="471"/>
        <end position="532"/>
    </location>
</feature>
<keyword evidence="7" id="KW-0862">Zinc</keyword>
<dbReference type="SMART" id="SM00726">
    <property type="entry name" value="UIM"/>
    <property type="match status" value="2"/>
</dbReference>
<dbReference type="GO" id="GO:0005769">
    <property type="term" value="C:early endosome"/>
    <property type="evidence" value="ECO:0007669"/>
    <property type="project" value="TreeGrafter"/>
</dbReference>
<keyword evidence="14" id="KW-1185">Reference proteome</keyword>
<evidence type="ECO:0000256" key="6">
    <source>
        <dbReference type="ARBA" id="ARBA00022771"/>
    </source>
</evidence>
<dbReference type="SUPFAM" id="SSF57903">
    <property type="entry name" value="FYVE/PHD zinc finger"/>
    <property type="match status" value="1"/>
</dbReference>
<reference evidence="13" key="1">
    <citation type="journal article" date="2020" name="Fungal Divers.">
        <title>Resolving the Mortierellaceae phylogeny through synthesis of multi-gene phylogenetics and phylogenomics.</title>
        <authorList>
            <person name="Vandepol N."/>
            <person name="Liber J."/>
            <person name="Desiro A."/>
            <person name="Na H."/>
            <person name="Kennedy M."/>
            <person name="Barry K."/>
            <person name="Grigoriev I.V."/>
            <person name="Miller A.N."/>
            <person name="O'Donnell K."/>
            <person name="Stajich J.E."/>
            <person name="Bonito G."/>
        </authorList>
    </citation>
    <scope>NUCLEOTIDE SEQUENCE</scope>
    <source>
        <strain evidence="13">REB-010B</strain>
    </source>
</reference>
<keyword evidence="6 9" id="KW-0863">Zinc-finger</keyword>
<dbReference type="PROSITE" id="PS50330">
    <property type="entry name" value="UIM"/>
    <property type="match status" value="2"/>
</dbReference>
<dbReference type="CDD" id="cd16979">
    <property type="entry name" value="VHS_Vps27"/>
    <property type="match status" value="1"/>
</dbReference>
<evidence type="ECO:0000256" key="9">
    <source>
        <dbReference type="PROSITE-ProRule" id="PRU00091"/>
    </source>
</evidence>
<dbReference type="Gene3D" id="6.10.140.100">
    <property type="match status" value="1"/>
</dbReference>
<dbReference type="PROSITE" id="PS50179">
    <property type="entry name" value="VHS"/>
    <property type="match status" value="1"/>
</dbReference>
<dbReference type="PIRSF" id="PIRSF036956">
    <property type="entry name" value="Hrs_Vps27"/>
    <property type="match status" value="1"/>
</dbReference>
<keyword evidence="4" id="KW-0479">Metal-binding</keyword>
<feature type="region of interest" description="Disordered" evidence="10">
    <location>
        <begin position="590"/>
        <end position="637"/>
    </location>
</feature>
<feature type="compositionally biased region" description="Polar residues" evidence="10">
    <location>
        <begin position="485"/>
        <end position="498"/>
    </location>
</feature>
<dbReference type="InterPro" id="IPR008942">
    <property type="entry name" value="ENTH_VHS"/>
</dbReference>
<evidence type="ECO:0000256" key="2">
    <source>
        <dbReference type="ARBA" id="ARBA00008597"/>
    </source>
</evidence>
<dbReference type="SMART" id="SM00064">
    <property type="entry name" value="FYVE"/>
    <property type="match status" value="1"/>
</dbReference>
<dbReference type="GO" id="GO:0008270">
    <property type="term" value="F:zinc ion binding"/>
    <property type="evidence" value="ECO:0007669"/>
    <property type="project" value="UniProtKB-KW"/>
</dbReference>
<feature type="region of interest" description="Disordered" evidence="10">
    <location>
        <begin position="287"/>
        <end position="319"/>
    </location>
</feature>
<organism evidence="13 14">
    <name type="scientific">Dissophora globulifera</name>
    <dbReference type="NCBI Taxonomy" id="979702"/>
    <lineage>
        <taxon>Eukaryota</taxon>
        <taxon>Fungi</taxon>
        <taxon>Fungi incertae sedis</taxon>
        <taxon>Mucoromycota</taxon>
        <taxon>Mortierellomycotina</taxon>
        <taxon>Mortierellomycetes</taxon>
        <taxon>Mortierellales</taxon>
        <taxon>Mortierellaceae</taxon>
        <taxon>Dissophora</taxon>
    </lineage>
</organism>
<dbReference type="Pfam" id="PF21356">
    <property type="entry name" value="Vps27_GAT-like"/>
    <property type="match status" value="1"/>
</dbReference>
<proteinExistence type="inferred from homology"/>
<comment type="subunit">
    <text evidence="8">Component of the ESCRT-0 complex composed of HSE1 and VPS27.</text>
</comment>
<dbReference type="Gene3D" id="3.30.40.10">
    <property type="entry name" value="Zinc/RING finger domain, C3HC4 (zinc finger)"/>
    <property type="match status" value="1"/>
</dbReference>
<dbReference type="GO" id="GO:0043130">
    <property type="term" value="F:ubiquitin binding"/>
    <property type="evidence" value="ECO:0007669"/>
    <property type="project" value="InterPro"/>
</dbReference>
<dbReference type="GO" id="GO:0007034">
    <property type="term" value="P:vacuolar transport"/>
    <property type="evidence" value="ECO:0007669"/>
    <property type="project" value="UniProtKB-ARBA"/>
</dbReference>
<dbReference type="InterPro" id="IPR003903">
    <property type="entry name" value="UIM_dom"/>
</dbReference>
<evidence type="ECO:0000256" key="4">
    <source>
        <dbReference type="ARBA" id="ARBA00022723"/>
    </source>
</evidence>
<protein>
    <recommendedName>
        <fullName evidence="3 8">Vacuolar protein sorting-associated protein 27</fullName>
    </recommendedName>
</protein>
<dbReference type="InterPro" id="IPR011011">
    <property type="entry name" value="Znf_FYVE_PHD"/>
</dbReference>
<evidence type="ECO:0000259" key="12">
    <source>
        <dbReference type="PROSITE" id="PS50179"/>
    </source>
</evidence>
<comment type="similarity">
    <text evidence="2 8">Belongs to the VPS27 family.</text>
</comment>
<evidence type="ECO:0000256" key="8">
    <source>
        <dbReference type="PIRNR" id="PIRNR036956"/>
    </source>
</evidence>
<dbReference type="PROSITE" id="PS50178">
    <property type="entry name" value="ZF_FYVE"/>
    <property type="match status" value="1"/>
</dbReference>
<dbReference type="PANTHER" id="PTHR46275:SF1">
    <property type="entry name" value="HEPATOCYTE GROWTH FACTOR-REGULATED TYROSINE KINASE SUBSTRATE"/>
    <property type="match status" value="1"/>
</dbReference>
<dbReference type="InterPro" id="IPR002014">
    <property type="entry name" value="VHS_dom"/>
</dbReference>
<dbReference type="InterPro" id="IPR013083">
    <property type="entry name" value="Znf_RING/FYVE/PHD"/>
</dbReference>
<dbReference type="Proteomes" id="UP000738325">
    <property type="component" value="Unassembled WGS sequence"/>
</dbReference>
<feature type="compositionally biased region" description="Low complexity" evidence="10">
    <location>
        <begin position="260"/>
        <end position="270"/>
    </location>
</feature>
<name>A0A9P6RG79_9FUNG</name>
<evidence type="ECO:0000256" key="10">
    <source>
        <dbReference type="SAM" id="MobiDB-lite"/>
    </source>
</evidence>
<dbReference type="InterPro" id="IPR017455">
    <property type="entry name" value="Znf_FYVE-rel"/>
</dbReference>
<comment type="caution">
    <text evidence="13">The sequence shown here is derived from an EMBL/GenBank/DDBJ whole genome shotgun (WGS) entry which is preliminary data.</text>
</comment>